<dbReference type="EMBL" id="CP015596">
    <property type="protein sequence ID" value="ANE81897.1"/>
    <property type="molecule type" value="Genomic_DNA"/>
</dbReference>
<organism evidence="2 3">
    <name type="scientific">Mycobacterium adipatum</name>
    <dbReference type="NCBI Taxonomy" id="1682113"/>
    <lineage>
        <taxon>Bacteria</taxon>
        <taxon>Bacillati</taxon>
        <taxon>Actinomycetota</taxon>
        <taxon>Actinomycetes</taxon>
        <taxon>Mycobacteriales</taxon>
        <taxon>Mycobacteriaceae</taxon>
        <taxon>Mycobacterium</taxon>
    </lineage>
</organism>
<evidence type="ECO:0000256" key="1">
    <source>
        <dbReference type="SAM" id="Phobius"/>
    </source>
</evidence>
<sequence>MNDPTWYLAVQAAAAVATTVGVLIALYVAVVREPRKAAEERERHQAEMTALNRAEMDRVAAQARKIVPSCVRTPMFGNKWWTVKIENVSNAVATILNVDVAAIDASGAVVSDGCQRANNTMPIDEAFGRSIQAALSGSLESGLQRSGYGAMIPPGTAGQLAGQMTPTVKQAMQEAMIGHFAAEWQTTLGPNQSALMAYVTSDPRFKLRITIDYEDEAGYQWRRTDSGQPERLDSVTS</sequence>
<feature type="transmembrane region" description="Helical" evidence="1">
    <location>
        <begin position="6"/>
        <end position="31"/>
    </location>
</feature>
<proteinExistence type="predicted"/>
<evidence type="ECO:0000313" key="3">
    <source>
        <dbReference type="Proteomes" id="UP000077143"/>
    </source>
</evidence>
<evidence type="ECO:0000313" key="2">
    <source>
        <dbReference type="EMBL" id="ANE81897.1"/>
    </source>
</evidence>
<protein>
    <submittedName>
        <fullName evidence="2">Uncharacterized protein</fullName>
    </submittedName>
</protein>
<name>A0A172URS9_9MYCO</name>
<accession>A0A172URS9</accession>
<keyword evidence="1" id="KW-1133">Transmembrane helix</keyword>
<dbReference type="AlphaFoldDB" id="A0A172URS9"/>
<keyword evidence="1" id="KW-0472">Membrane</keyword>
<gene>
    <name evidence="2" type="ORF">A7U43_23850</name>
</gene>
<dbReference type="KEGG" id="madi:A7U43_23850"/>
<keyword evidence="1" id="KW-0812">Transmembrane</keyword>
<dbReference type="RefSeq" id="WP_067999979.1">
    <property type="nucleotide sequence ID" value="NZ_CP015596.1"/>
</dbReference>
<dbReference type="Proteomes" id="UP000077143">
    <property type="component" value="Chromosome"/>
</dbReference>
<keyword evidence="3" id="KW-1185">Reference proteome</keyword>
<reference evidence="2 3" key="1">
    <citation type="submission" date="2016-05" db="EMBL/GenBank/DDBJ databases">
        <title>Complete genome sequence of a phthalic acid esters degrading Mycobacterium sp. YC-RL4.</title>
        <authorList>
            <person name="Ren L."/>
            <person name="Fan S."/>
            <person name="Ruth N."/>
            <person name="Jia Y."/>
            <person name="Wang J."/>
            <person name="Qiao C."/>
        </authorList>
    </citation>
    <scope>NUCLEOTIDE SEQUENCE [LARGE SCALE GENOMIC DNA]</scope>
    <source>
        <strain evidence="2 3">YC-RL4</strain>
    </source>
</reference>